<evidence type="ECO:0000313" key="2">
    <source>
        <dbReference type="Proteomes" id="UP000033671"/>
    </source>
</evidence>
<gene>
    <name evidence="1" type="ORF">OTSTA716_1445</name>
</gene>
<protein>
    <submittedName>
        <fullName evidence="1">TraU family protein</fullName>
    </submittedName>
</protein>
<proteinExistence type="predicted"/>
<name>A0A0F3P1Q8_ORITS</name>
<dbReference type="PATRIC" id="fig|1359175.3.peg.2556"/>
<dbReference type="AlphaFoldDB" id="A0A0F3P1Q8"/>
<dbReference type="Proteomes" id="UP000033671">
    <property type="component" value="Unassembled WGS sequence"/>
</dbReference>
<sequence>ILLDFICLEMAAVDIAYLTEFDPLWSDDAKSAILNPETLLFQNVAAYQACIADCMSCSAGLLASDYAFWCANVKECFTLLLKLLLLIMVELEHLY</sequence>
<dbReference type="Pfam" id="PF06834">
    <property type="entry name" value="TraU"/>
    <property type="match status" value="1"/>
</dbReference>
<reference evidence="1 2" key="1">
    <citation type="submission" date="2015-01" db="EMBL/GenBank/DDBJ databases">
        <title>Genome Sequencing of Rickettsiales.</title>
        <authorList>
            <person name="Daugherty S.C."/>
            <person name="Su Q."/>
            <person name="Abolude K."/>
            <person name="Beier-Sexton M."/>
            <person name="Carlyon J.A."/>
            <person name="Carter R."/>
            <person name="Day N.P."/>
            <person name="Dumler S.J."/>
            <person name="Dyachenko V."/>
            <person name="Godinez A."/>
            <person name="Kurtti T.J."/>
            <person name="Lichay M."/>
            <person name="Mullins K.E."/>
            <person name="Ott S."/>
            <person name="Pappas-Brown V."/>
            <person name="Paris D.H."/>
            <person name="Patel P."/>
            <person name="Richards A.L."/>
            <person name="Sadzewicz L."/>
            <person name="Sears K."/>
            <person name="Seidman D."/>
            <person name="Sengamalay N."/>
            <person name="Stenos J."/>
            <person name="Tallon L.J."/>
            <person name="Vincent G."/>
            <person name="Fraser C.M."/>
            <person name="Munderloh U."/>
            <person name="Dunning-Hotopp J.C."/>
        </authorList>
    </citation>
    <scope>NUCLEOTIDE SEQUENCE [LARGE SCALE GENOMIC DNA]</scope>
    <source>
        <strain evidence="1 2">TA716</strain>
    </source>
</reference>
<dbReference type="EMBL" id="LAOA01000065">
    <property type="protein sequence ID" value="KJV73877.1"/>
    <property type="molecule type" value="Genomic_DNA"/>
</dbReference>
<evidence type="ECO:0000313" key="1">
    <source>
        <dbReference type="EMBL" id="KJV73877.1"/>
    </source>
</evidence>
<feature type="non-terminal residue" evidence="1">
    <location>
        <position position="1"/>
    </location>
</feature>
<comment type="caution">
    <text evidence="1">The sequence shown here is derived from an EMBL/GenBank/DDBJ whole genome shotgun (WGS) entry which is preliminary data.</text>
</comment>
<dbReference type="RefSeq" id="WP_252831328.1">
    <property type="nucleotide sequence ID" value="NZ_LAOA01000065.1"/>
</dbReference>
<dbReference type="InterPro" id="IPR009649">
    <property type="entry name" value="TraU"/>
</dbReference>
<organism evidence="1 2">
    <name type="scientific">Orientia tsutsugamushi str. TA716</name>
    <dbReference type="NCBI Taxonomy" id="1359175"/>
    <lineage>
        <taxon>Bacteria</taxon>
        <taxon>Pseudomonadati</taxon>
        <taxon>Pseudomonadota</taxon>
        <taxon>Alphaproteobacteria</taxon>
        <taxon>Rickettsiales</taxon>
        <taxon>Rickettsiaceae</taxon>
        <taxon>Rickettsieae</taxon>
        <taxon>Orientia</taxon>
    </lineage>
</organism>
<accession>A0A0F3P1Q8</accession>